<dbReference type="InterPro" id="IPR036396">
    <property type="entry name" value="Cyt_P450_sf"/>
</dbReference>
<proteinExistence type="predicted"/>
<dbReference type="Proteomes" id="UP001209540">
    <property type="component" value="Unassembled WGS sequence"/>
</dbReference>
<dbReference type="GO" id="GO:0016705">
    <property type="term" value="F:oxidoreductase activity, acting on paired donors, with incorporation or reduction of molecular oxygen"/>
    <property type="evidence" value="ECO:0007669"/>
    <property type="project" value="InterPro"/>
</dbReference>
<dbReference type="SUPFAM" id="SSF48264">
    <property type="entry name" value="Cytochrome P450"/>
    <property type="match status" value="1"/>
</dbReference>
<comment type="caution">
    <text evidence="1">The sequence shown here is derived from an EMBL/GenBank/DDBJ whole genome shotgun (WGS) entry which is preliminary data.</text>
</comment>
<dbReference type="Pfam" id="PF00067">
    <property type="entry name" value="p450"/>
    <property type="match status" value="1"/>
</dbReference>
<dbReference type="GO" id="GO:0005506">
    <property type="term" value="F:iron ion binding"/>
    <property type="evidence" value="ECO:0007669"/>
    <property type="project" value="InterPro"/>
</dbReference>
<reference evidence="1" key="2">
    <citation type="submission" date="2023-02" db="EMBL/GenBank/DDBJ databases">
        <authorList>
            <consortium name="DOE Joint Genome Institute"/>
            <person name="Mondo S.J."/>
            <person name="Chang Y."/>
            <person name="Wang Y."/>
            <person name="Ahrendt S."/>
            <person name="Andreopoulos W."/>
            <person name="Barry K."/>
            <person name="Beard J."/>
            <person name="Benny G.L."/>
            <person name="Blankenship S."/>
            <person name="Bonito G."/>
            <person name="Cuomo C."/>
            <person name="Desiro A."/>
            <person name="Gervers K.A."/>
            <person name="Hundley H."/>
            <person name="Kuo A."/>
            <person name="LaButti K."/>
            <person name="Lang B.F."/>
            <person name="Lipzen A."/>
            <person name="O'Donnell K."/>
            <person name="Pangilinan J."/>
            <person name="Reynolds N."/>
            <person name="Sandor L."/>
            <person name="Smith M.W."/>
            <person name="Tsang A."/>
            <person name="Grigoriev I.V."/>
            <person name="Stajich J.E."/>
            <person name="Spatafora J.W."/>
        </authorList>
    </citation>
    <scope>NUCLEOTIDE SEQUENCE</scope>
    <source>
        <strain evidence="1">RSA 2281</strain>
    </source>
</reference>
<sequence length="50" mass="5867">MGRSKKIWYPDTHSFKPKRWLTEEGELKWESAVVQWLAFHTGSCVCLGQN</sequence>
<evidence type="ECO:0000313" key="1">
    <source>
        <dbReference type="EMBL" id="KAI9256560.1"/>
    </source>
</evidence>
<accession>A0AAD5K558</accession>
<evidence type="ECO:0000313" key="2">
    <source>
        <dbReference type="Proteomes" id="UP001209540"/>
    </source>
</evidence>
<gene>
    <name evidence="1" type="ORF">BDA99DRAFT_562000</name>
</gene>
<name>A0AAD5K558_9FUNG</name>
<dbReference type="AlphaFoldDB" id="A0AAD5K558"/>
<organism evidence="1 2">
    <name type="scientific">Phascolomyces articulosus</name>
    <dbReference type="NCBI Taxonomy" id="60185"/>
    <lineage>
        <taxon>Eukaryota</taxon>
        <taxon>Fungi</taxon>
        <taxon>Fungi incertae sedis</taxon>
        <taxon>Mucoromycota</taxon>
        <taxon>Mucoromycotina</taxon>
        <taxon>Mucoromycetes</taxon>
        <taxon>Mucorales</taxon>
        <taxon>Lichtheimiaceae</taxon>
        <taxon>Phascolomyces</taxon>
    </lineage>
</organism>
<dbReference type="EMBL" id="JAIXMP010000021">
    <property type="protein sequence ID" value="KAI9256560.1"/>
    <property type="molecule type" value="Genomic_DNA"/>
</dbReference>
<keyword evidence="2" id="KW-1185">Reference proteome</keyword>
<protein>
    <submittedName>
        <fullName evidence="1">Uncharacterized protein</fullName>
    </submittedName>
</protein>
<dbReference type="GO" id="GO:0004497">
    <property type="term" value="F:monooxygenase activity"/>
    <property type="evidence" value="ECO:0007669"/>
    <property type="project" value="InterPro"/>
</dbReference>
<dbReference type="InterPro" id="IPR001128">
    <property type="entry name" value="Cyt_P450"/>
</dbReference>
<dbReference type="GO" id="GO:0020037">
    <property type="term" value="F:heme binding"/>
    <property type="evidence" value="ECO:0007669"/>
    <property type="project" value="InterPro"/>
</dbReference>
<dbReference type="Gene3D" id="1.10.630.10">
    <property type="entry name" value="Cytochrome P450"/>
    <property type="match status" value="1"/>
</dbReference>
<reference evidence="1" key="1">
    <citation type="journal article" date="2022" name="IScience">
        <title>Evolution of zygomycete secretomes and the origins of terrestrial fungal ecologies.</title>
        <authorList>
            <person name="Chang Y."/>
            <person name="Wang Y."/>
            <person name="Mondo S."/>
            <person name="Ahrendt S."/>
            <person name="Andreopoulos W."/>
            <person name="Barry K."/>
            <person name="Beard J."/>
            <person name="Benny G.L."/>
            <person name="Blankenship S."/>
            <person name="Bonito G."/>
            <person name="Cuomo C."/>
            <person name="Desiro A."/>
            <person name="Gervers K.A."/>
            <person name="Hundley H."/>
            <person name="Kuo A."/>
            <person name="LaButti K."/>
            <person name="Lang B.F."/>
            <person name="Lipzen A."/>
            <person name="O'Donnell K."/>
            <person name="Pangilinan J."/>
            <person name="Reynolds N."/>
            <person name="Sandor L."/>
            <person name="Smith M.E."/>
            <person name="Tsang A."/>
            <person name="Grigoriev I.V."/>
            <person name="Stajich J.E."/>
            <person name="Spatafora J.W."/>
        </authorList>
    </citation>
    <scope>NUCLEOTIDE SEQUENCE</scope>
    <source>
        <strain evidence="1">RSA 2281</strain>
    </source>
</reference>